<keyword evidence="2" id="KW-1185">Reference proteome</keyword>
<organism evidence="1 2">
    <name type="scientific">Populus tomentosa</name>
    <name type="common">Chinese white poplar</name>
    <dbReference type="NCBI Taxonomy" id="118781"/>
    <lineage>
        <taxon>Eukaryota</taxon>
        <taxon>Viridiplantae</taxon>
        <taxon>Streptophyta</taxon>
        <taxon>Embryophyta</taxon>
        <taxon>Tracheophyta</taxon>
        <taxon>Spermatophyta</taxon>
        <taxon>Magnoliopsida</taxon>
        <taxon>eudicotyledons</taxon>
        <taxon>Gunneridae</taxon>
        <taxon>Pentapetalae</taxon>
        <taxon>rosids</taxon>
        <taxon>fabids</taxon>
        <taxon>Malpighiales</taxon>
        <taxon>Salicaceae</taxon>
        <taxon>Saliceae</taxon>
        <taxon>Populus</taxon>
    </lineage>
</organism>
<evidence type="ECO:0000313" key="2">
    <source>
        <dbReference type="Proteomes" id="UP000886885"/>
    </source>
</evidence>
<reference evidence="1" key="1">
    <citation type="journal article" date="2020" name="bioRxiv">
        <title>Hybrid origin of Populus tomentosa Carr. identified through genome sequencing and phylogenomic analysis.</title>
        <authorList>
            <person name="An X."/>
            <person name="Gao K."/>
            <person name="Chen Z."/>
            <person name="Li J."/>
            <person name="Yang X."/>
            <person name="Yang X."/>
            <person name="Zhou J."/>
            <person name="Guo T."/>
            <person name="Zhao T."/>
            <person name="Huang S."/>
            <person name="Miao D."/>
            <person name="Khan W.U."/>
            <person name="Rao P."/>
            <person name="Ye M."/>
            <person name="Lei B."/>
            <person name="Liao W."/>
            <person name="Wang J."/>
            <person name="Ji L."/>
            <person name="Li Y."/>
            <person name="Guo B."/>
            <person name="Mustafa N.S."/>
            <person name="Li S."/>
            <person name="Yun Q."/>
            <person name="Keller S.R."/>
            <person name="Mao J."/>
            <person name="Zhang R."/>
            <person name="Strauss S.H."/>
        </authorList>
    </citation>
    <scope>NUCLEOTIDE SEQUENCE</scope>
    <source>
        <strain evidence="1">GM15</strain>
        <tissue evidence="1">Leaf</tissue>
    </source>
</reference>
<accession>A0A8X8C009</accession>
<name>A0A8X8C009_POPTO</name>
<proteinExistence type="predicted"/>
<protein>
    <submittedName>
        <fullName evidence="1">Uncharacterized protein</fullName>
    </submittedName>
</protein>
<dbReference type="EMBL" id="JAAWWB010000033">
    <property type="protein sequence ID" value="KAG6743376.1"/>
    <property type="molecule type" value="Genomic_DNA"/>
</dbReference>
<evidence type="ECO:0000313" key="1">
    <source>
        <dbReference type="EMBL" id="KAG6743376.1"/>
    </source>
</evidence>
<comment type="caution">
    <text evidence="1">The sequence shown here is derived from an EMBL/GenBank/DDBJ whole genome shotgun (WGS) entry which is preliminary data.</text>
</comment>
<gene>
    <name evidence="1" type="ORF">POTOM_054330</name>
</gene>
<dbReference type="OrthoDB" id="852083at2759"/>
<sequence length="240" mass="27131">MAVEIALALNTVNGSLNGAEEKQITEAGRDLFTAMVLKTWIADAKEAIYEAEDLLIEIDNEARRTELVAGSQTGMLEDKARSLHLMKQPPSHERVPSTSLLGHTRVYGRDQSKEAIKKLLLSDDAEGESLQGSRDRKPTARVLNSEVSSVKERTPYDSPAFDLRRRPQGRAVTCTKVRDTVAVLNAQKSISKEDVVFLLMAEGFLLVYDRNKEMKETRYIYFEDLVLMFLFEQDEEFVKD</sequence>
<dbReference type="AlphaFoldDB" id="A0A8X8C009"/>
<dbReference type="Proteomes" id="UP000886885">
    <property type="component" value="Chromosome 17A"/>
</dbReference>